<dbReference type="AlphaFoldDB" id="W1YAY5"/>
<dbReference type="InterPro" id="IPR011254">
    <property type="entry name" value="Prismane-like_sf"/>
</dbReference>
<keyword evidence="3" id="KW-0560">Oxidoreductase</keyword>
<dbReference type="GO" id="GO:0051539">
    <property type="term" value="F:4 iron, 4 sulfur cluster binding"/>
    <property type="evidence" value="ECO:0007669"/>
    <property type="project" value="UniProtKB-KW"/>
</dbReference>
<organism evidence="4">
    <name type="scientific">human gut metagenome</name>
    <dbReference type="NCBI Taxonomy" id="408170"/>
    <lineage>
        <taxon>unclassified sequences</taxon>
        <taxon>metagenomes</taxon>
        <taxon>organismal metagenomes</taxon>
    </lineage>
</organism>
<sequence>APAERREVWKNLDILPISAYNEAFDAYHRTCVGTDGDWESNMKQFLRCGLAFTFTGVVAADIATDALFGQGGRRTSKVNIGALKKG</sequence>
<keyword evidence="1" id="KW-0411">Iron-sulfur</keyword>
<name>W1YAY5_9ZZZZ</name>
<gene>
    <name evidence="4" type="ORF">Q604_UNBC07141G0001</name>
</gene>
<keyword evidence="1" id="KW-0004">4Fe-4S</keyword>
<keyword evidence="1" id="KW-0408">Iron</keyword>
<evidence type="ECO:0000256" key="2">
    <source>
        <dbReference type="ARBA" id="ARBA00022596"/>
    </source>
</evidence>
<evidence type="ECO:0000256" key="3">
    <source>
        <dbReference type="ARBA" id="ARBA00023002"/>
    </source>
</evidence>
<proteinExistence type="predicted"/>
<dbReference type="InterPro" id="IPR004137">
    <property type="entry name" value="HCP/CODH"/>
</dbReference>
<protein>
    <submittedName>
        <fullName evidence="4">Carbon-monoxide dehydrogenase, catalytic subunit</fullName>
    </submittedName>
</protein>
<comment type="caution">
    <text evidence="4">The sequence shown here is derived from an EMBL/GenBank/DDBJ whole genome shotgun (WGS) entry which is preliminary data.</text>
</comment>
<dbReference type="GO" id="GO:0016151">
    <property type="term" value="F:nickel cation binding"/>
    <property type="evidence" value="ECO:0007669"/>
    <property type="project" value="InterPro"/>
</dbReference>
<dbReference type="EMBL" id="AZMM01007141">
    <property type="protein sequence ID" value="ETJ38840.1"/>
    <property type="molecule type" value="Genomic_DNA"/>
</dbReference>
<keyword evidence="2" id="KW-0533">Nickel</keyword>
<reference evidence="4" key="1">
    <citation type="submission" date="2013-12" db="EMBL/GenBank/DDBJ databases">
        <title>A Varibaculum cambriense genome reconstructed from a premature infant gut community with otherwise low bacterial novelty that shifts toward anaerobic metabolism during the third week of life.</title>
        <authorList>
            <person name="Brown C.T."/>
            <person name="Sharon I."/>
            <person name="Thomas B.C."/>
            <person name="Castelle C.J."/>
            <person name="Morowitz M.J."/>
            <person name="Banfield J.F."/>
        </authorList>
    </citation>
    <scope>NUCLEOTIDE SEQUENCE</scope>
</reference>
<feature type="non-terminal residue" evidence="4">
    <location>
        <position position="1"/>
    </location>
</feature>
<evidence type="ECO:0000256" key="1">
    <source>
        <dbReference type="ARBA" id="ARBA00022485"/>
    </source>
</evidence>
<accession>W1YAY5</accession>
<dbReference type="Pfam" id="PF03063">
    <property type="entry name" value="Prismane"/>
    <property type="match status" value="1"/>
</dbReference>
<dbReference type="Gene3D" id="1.20.1270.30">
    <property type="match status" value="1"/>
</dbReference>
<dbReference type="InterPro" id="IPR016101">
    <property type="entry name" value="CO_DH_a-bundle"/>
</dbReference>
<feature type="non-terminal residue" evidence="4">
    <location>
        <position position="86"/>
    </location>
</feature>
<dbReference type="SUPFAM" id="SSF56821">
    <property type="entry name" value="Prismane protein-like"/>
    <property type="match status" value="1"/>
</dbReference>
<dbReference type="GO" id="GO:0043885">
    <property type="term" value="F:anaerobic carbon-monoxide dehydrogenase activity"/>
    <property type="evidence" value="ECO:0007669"/>
    <property type="project" value="InterPro"/>
</dbReference>
<dbReference type="GO" id="GO:0006091">
    <property type="term" value="P:generation of precursor metabolites and energy"/>
    <property type="evidence" value="ECO:0007669"/>
    <property type="project" value="InterPro"/>
</dbReference>
<keyword evidence="1" id="KW-0479">Metal-binding</keyword>
<evidence type="ECO:0000313" key="4">
    <source>
        <dbReference type="EMBL" id="ETJ38840.1"/>
    </source>
</evidence>